<evidence type="ECO:0000256" key="11">
    <source>
        <dbReference type="ARBA" id="ARBA00025912"/>
    </source>
</evidence>
<comment type="subcellular location">
    <subcellularLocation>
        <location evidence="2">Membrane</location>
    </subcellularLocation>
</comment>
<reference evidence="14" key="1">
    <citation type="submission" date="2017-10" db="EMBL/GenBank/DDBJ databases">
        <authorList>
            <person name="Gaisin V.A."/>
            <person name="Rysina M.S."/>
            <person name="Grouzdev D.S."/>
        </authorList>
    </citation>
    <scope>NUCLEOTIDE SEQUENCE [LARGE SCALE GENOMIC DNA]</scope>
    <source>
        <strain evidence="14">V1</strain>
    </source>
</reference>
<dbReference type="RefSeq" id="WP_110024038.1">
    <property type="nucleotide sequence ID" value="NZ_PDNZ01000008.1"/>
</dbReference>
<dbReference type="OrthoDB" id="276905at2"/>
<dbReference type="InterPro" id="IPR034804">
    <property type="entry name" value="SQR/QFR_C/D"/>
</dbReference>
<dbReference type="InterPro" id="IPR039023">
    <property type="entry name" value="SdhC_prok"/>
</dbReference>
<dbReference type="GO" id="GO:0016020">
    <property type="term" value="C:membrane"/>
    <property type="evidence" value="ECO:0007669"/>
    <property type="project" value="UniProtKB-SubCell"/>
</dbReference>
<evidence type="ECO:0000256" key="4">
    <source>
        <dbReference type="ARBA" id="ARBA00020076"/>
    </source>
</evidence>
<comment type="similarity">
    <text evidence="3">Belongs to the cytochrome b560 family.</text>
</comment>
<feature type="transmembrane region" description="Helical" evidence="12">
    <location>
        <begin position="114"/>
        <end position="139"/>
    </location>
</feature>
<keyword evidence="14" id="KW-1185">Reference proteome</keyword>
<keyword evidence="7" id="KW-0479">Metal-binding</keyword>
<proteinExistence type="inferred from homology"/>
<evidence type="ECO:0000256" key="8">
    <source>
        <dbReference type="ARBA" id="ARBA00022989"/>
    </source>
</evidence>
<dbReference type="NCBIfam" id="TIGR02970">
    <property type="entry name" value="succ_dehyd_cytB"/>
    <property type="match status" value="1"/>
</dbReference>
<keyword evidence="5" id="KW-0349">Heme</keyword>
<evidence type="ECO:0000313" key="13">
    <source>
        <dbReference type="EMBL" id="PWW81250.1"/>
    </source>
</evidence>
<dbReference type="AlphaFoldDB" id="A0A317T4W0"/>
<comment type="cofactor">
    <cofactor evidence="1">
        <name>heme</name>
        <dbReference type="ChEBI" id="CHEBI:30413"/>
    </cofactor>
</comment>
<feature type="transmembrane region" description="Helical" evidence="12">
    <location>
        <begin position="37"/>
        <end position="57"/>
    </location>
</feature>
<dbReference type="InterPro" id="IPR014314">
    <property type="entry name" value="Succ_DH_cytb556"/>
</dbReference>
<evidence type="ECO:0000256" key="7">
    <source>
        <dbReference type="ARBA" id="ARBA00022723"/>
    </source>
</evidence>
<keyword evidence="8 12" id="KW-1133">Transmembrane helix</keyword>
<evidence type="ECO:0000256" key="12">
    <source>
        <dbReference type="SAM" id="Phobius"/>
    </source>
</evidence>
<dbReference type="GO" id="GO:0006099">
    <property type="term" value="P:tricarboxylic acid cycle"/>
    <property type="evidence" value="ECO:0007669"/>
    <property type="project" value="InterPro"/>
</dbReference>
<evidence type="ECO:0000256" key="9">
    <source>
        <dbReference type="ARBA" id="ARBA00023004"/>
    </source>
</evidence>
<dbReference type="PANTHER" id="PTHR41910:SF1">
    <property type="entry name" value="SUCCINATE DEHYDROGENASE HYDROPHOBIC MEMBRANE ANCHOR SUBUNIT"/>
    <property type="match status" value="1"/>
</dbReference>
<dbReference type="PANTHER" id="PTHR41910">
    <property type="entry name" value="SUCCINATE DEHYDROGENASE 2 MEMBRANE SUBUNIT SDHC"/>
    <property type="match status" value="1"/>
</dbReference>
<keyword evidence="10 12" id="KW-0472">Membrane</keyword>
<dbReference type="CDD" id="cd03501">
    <property type="entry name" value="SQR_TypeA_SdhC_like"/>
    <property type="match status" value="1"/>
</dbReference>
<dbReference type="SUPFAM" id="SSF81343">
    <property type="entry name" value="Fumarate reductase respiratory complex transmembrane subunits"/>
    <property type="match status" value="1"/>
</dbReference>
<dbReference type="InterPro" id="IPR000701">
    <property type="entry name" value="SuccDH_FuR_B_TM-su"/>
</dbReference>
<evidence type="ECO:0000256" key="10">
    <source>
        <dbReference type="ARBA" id="ARBA00023136"/>
    </source>
</evidence>
<evidence type="ECO:0000256" key="6">
    <source>
        <dbReference type="ARBA" id="ARBA00022692"/>
    </source>
</evidence>
<evidence type="ECO:0000313" key="14">
    <source>
        <dbReference type="Proteomes" id="UP000246278"/>
    </source>
</evidence>
<feature type="transmembrane region" description="Helical" evidence="12">
    <location>
        <begin position="77"/>
        <end position="94"/>
    </location>
</feature>
<organism evidence="13 14">
    <name type="scientific">Prosthecochloris marina</name>
    <dbReference type="NCBI Taxonomy" id="2017681"/>
    <lineage>
        <taxon>Bacteria</taxon>
        <taxon>Pseudomonadati</taxon>
        <taxon>Chlorobiota</taxon>
        <taxon>Chlorobiia</taxon>
        <taxon>Chlorobiales</taxon>
        <taxon>Chlorobiaceae</taxon>
        <taxon>Prosthecochloris</taxon>
    </lineage>
</organism>
<dbReference type="EMBL" id="PDNZ01000008">
    <property type="protein sequence ID" value="PWW81250.1"/>
    <property type="molecule type" value="Genomic_DNA"/>
</dbReference>
<keyword evidence="6 12" id="KW-0812">Transmembrane</keyword>
<protein>
    <recommendedName>
        <fullName evidence="4">Succinate dehydrogenase cytochrome b556 subunit</fullName>
    </recommendedName>
</protein>
<evidence type="ECO:0000256" key="2">
    <source>
        <dbReference type="ARBA" id="ARBA00004370"/>
    </source>
</evidence>
<keyword evidence="9" id="KW-0408">Iron</keyword>
<accession>A0A317T4W0</accession>
<dbReference type="GO" id="GO:0009055">
    <property type="term" value="F:electron transfer activity"/>
    <property type="evidence" value="ECO:0007669"/>
    <property type="project" value="InterPro"/>
</dbReference>
<dbReference type="Gene3D" id="1.20.1300.10">
    <property type="entry name" value="Fumarate reductase/succinate dehydrogenase, transmembrane subunit"/>
    <property type="match status" value="1"/>
</dbReference>
<evidence type="ECO:0000256" key="1">
    <source>
        <dbReference type="ARBA" id="ARBA00001971"/>
    </source>
</evidence>
<name>A0A317T4W0_9CHLB</name>
<evidence type="ECO:0000256" key="5">
    <source>
        <dbReference type="ARBA" id="ARBA00022617"/>
    </source>
</evidence>
<dbReference type="Proteomes" id="UP000246278">
    <property type="component" value="Unassembled WGS sequence"/>
</dbReference>
<comment type="caution">
    <text evidence="13">The sequence shown here is derived from an EMBL/GenBank/DDBJ whole genome shotgun (WGS) entry which is preliminary data.</text>
</comment>
<dbReference type="GO" id="GO:0046872">
    <property type="term" value="F:metal ion binding"/>
    <property type="evidence" value="ECO:0007669"/>
    <property type="project" value="UniProtKB-KW"/>
</dbReference>
<sequence length="144" mass="16391">MQENIERSGQSRNRPSFRTFLFTASSYRKLAGMSAWLLHRFTGLALVAYLVLHIIGLRSLADPVAFEAYVTTYRNPLFKMAEVMLLGSVAFHAFNGLRIMIQDAFYRSERQRQLFYGVLVLTFAVTLVGGLSIIFPYFIAPMLP</sequence>
<comment type="subunit">
    <text evidence="11">Part of an enzyme complex containing four subunits: a flavoprotein, an iron-sulfur protein, plus two membrane-anchoring proteins, SdhC and SdhD. The complex can form homotrimers.</text>
</comment>
<dbReference type="Pfam" id="PF01127">
    <property type="entry name" value="Sdh_cyt"/>
    <property type="match status" value="1"/>
</dbReference>
<evidence type="ECO:0000256" key="3">
    <source>
        <dbReference type="ARBA" id="ARBA00007244"/>
    </source>
</evidence>
<gene>
    <name evidence="13" type="primary">sdhC</name>
    <name evidence="13" type="ORF">CR164_10945</name>
</gene>